<dbReference type="Gene3D" id="1.10.10.160">
    <property type="match status" value="1"/>
</dbReference>
<dbReference type="Proteomes" id="UP000243876">
    <property type="component" value="Unassembled WGS sequence"/>
</dbReference>
<evidence type="ECO:0000256" key="8">
    <source>
        <dbReference type="ARBA" id="ARBA00034617"/>
    </source>
</evidence>
<dbReference type="OrthoDB" id="1470711at2759"/>
<evidence type="ECO:0000256" key="3">
    <source>
        <dbReference type="ARBA" id="ARBA00022801"/>
    </source>
</evidence>
<feature type="compositionally biased region" description="Pro residues" evidence="12">
    <location>
        <begin position="957"/>
        <end position="973"/>
    </location>
</feature>
<keyword evidence="4 11" id="KW-0347">Helicase</keyword>
<feature type="region of interest" description="Disordered" evidence="12">
    <location>
        <begin position="1"/>
        <end position="26"/>
    </location>
</feature>
<evidence type="ECO:0000256" key="4">
    <source>
        <dbReference type="ARBA" id="ARBA00022806"/>
    </source>
</evidence>
<keyword evidence="7" id="KW-0413">Isomerase</keyword>
<dbReference type="CDD" id="cd17932">
    <property type="entry name" value="DEXQc_UvrD"/>
    <property type="match status" value="1"/>
</dbReference>
<evidence type="ECO:0000313" key="16">
    <source>
        <dbReference type="Proteomes" id="UP000243876"/>
    </source>
</evidence>
<name>A0A0D6EMF2_SPOSA</name>
<dbReference type="InterPro" id="IPR000212">
    <property type="entry name" value="DNA_helicase_UvrD/REP"/>
</dbReference>
<dbReference type="Pfam" id="PF13361">
    <property type="entry name" value="UvrD_C"/>
    <property type="match status" value="1"/>
</dbReference>
<organism evidence="15 16">
    <name type="scientific">Sporidiobolus salmonicolor</name>
    <name type="common">Yeast-like fungus</name>
    <name type="synonym">Sporobolomyces salmonicolor</name>
    <dbReference type="NCBI Taxonomy" id="5005"/>
    <lineage>
        <taxon>Eukaryota</taxon>
        <taxon>Fungi</taxon>
        <taxon>Dikarya</taxon>
        <taxon>Basidiomycota</taxon>
        <taxon>Pucciniomycotina</taxon>
        <taxon>Microbotryomycetes</taxon>
        <taxon>Sporidiobolales</taxon>
        <taxon>Sporidiobolaceae</taxon>
        <taxon>Sporobolomyces</taxon>
    </lineage>
</organism>
<reference evidence="16" key="1">
    <citation type="submission" date="2015-02" db="EMBL/GenBank/DDBJ databases">
        <authorList>
            <person name="Gon?alves P."/>
        </authorList>
    </citation>
    <scope>NUCLEOTIDE SEQUENCE [LARGE SCALE GENOMIC DNA]</scope>
</reference>
<evidence type="ECO:0000256" key="12">
    <source>
        <dbReference type="SAM" id="MobiDB-lite"/>
    </source>
</evidence>
<dbReference type="Gene3D" id="1.10.486.10">
    <property type="entry name" value="PCRA, domain 4"/>
    <property type="match status" value="2"/>
</dbReference>
<feature type="binding site" evidence="11">
    <location>
        <begin position="68"/>
        <end position="75"/>
    </location>
    <ligand>
        <name>ATP</name>
        <dbReference type="ChEBI" id="CHEBI:30616"/>
    </ligand>
</feature>
<comment type="catalytic activity">
    <reaction evidence="8">
        <text>Couples ATP hydrolysis with the unwinding of duplex DNA by translocating in the 3'-5' direction.</text>
        <dbReference type="EC" id="5.6.2.4"/>
    </reaction>
</comment>
<evidence type="ECO:0000259" key="14">
    <source>
        <dbReference type="PROSITE" id="PS51217"/>
    </source>
</evidence>
<dbReference type="InterPro" id="IPR013986">
    <property type="entry name" value="DExx_box_DNA_helicase_dom_sf"/>
</dbReference>
<keyword evidence="5 11" id="KW-0067">ATP-binding</keyword>
<dbReference type="PANTHER" id="PTHR11070:SF2">
    <property type="entry name" value="ATP-DEPENDENT DNA HELICASE SRS2"/>
    <property type="match status" value="1"/>
</dbReference>
<protein>
    <recommendedName>
        <fullName evidence="9">DNA 3'-5' helicase</fullName>
        <ecNumber evidence="9">5.6.2.4</ecNumber>
    </recommendedName>
</protein>
<feature type="domain" description="UvrD-like helicase ATP-binding" evidence="13">
    <location>
        <begin position="47"/>
        <end position="340"/>
    </location>
</feature>
<evidence type="ECO:0000256" key="1">
    <source>
        <dbReference type="ARBA" id="ARBA00009922"/>
    </source>
</evidence>
<feature type="compositionally biased region" description="Low complexity" evidence="12">
    <location>
        <begin position="929"/>
        <end position="947"/>
    </location>
</feature>
<sequence>MQPPDDLSDSDYSNFASTAPTAAPPPATLKQQTLTFDQIQPAVYLAELNPAQREAVTASTAGGLQILAGPGSGKTAVLTRRVAFLVQHERISPEELVYVSYSALASREVVTFTNKAANEMKIRLSKIVGAQTVDKLVMGTFHSRTIDLRKYAKLVNLASNFVIADRDDCLAMIKRLLGSLPVPDDLRRDMKPPTWLDHISKCKSRMIGPEQYRVEKAGGYDEKKAEWVARVFEAYQDELAKGNALDFDDLLLRGYQLFRHHPRVVAKIKSVLIDEFQDTNSVQYDLVKLIAAASGSLTIVGDPDQSIYGWRSAEVENLEKMTKDFAPCRQIFLEQNYRSTGAILGAALAVVRQDTKRINKSLHSSHPTGSSVVLHCAPDAQTEAAFIAASIKHLVAHMGGLITYNDCAILLRYGALSRSIEVGLQKAGVPSRMVGGHKFFERAEVKDILSYLQLLSNPSYTPALSRVLNTPRRGIGDKTQREILATAARKGISAFEVCVRVANGQGLVQGLTQAQKKGVKALVEIVRDGRRKADEGADVADLIDFITAKTEYRQHLEKTQGPDAVEKGENVEELKSYATVVASENPSTSDLATALDAEAEEADSQFDEVAIPSSASVAIGDDLEVDDSGFGEGEGEGKIVVPFSSQSAETGKSTPLEIFLATSMLATDTETQHAKSDANAEKVTISTCHSAKGLEWPIVFIPACEDGTYPFFRASEPNEVDEERRLLYVAITRTQTFCIISHANVRMAGAEMKTKRLSPFLTTVAQTYPTLFVSKLQKISGKTRGEMAKVLGRQVPDEDKVRLTIDEYTASLPLEPPSYDAVRGSSSQSFGSRNYGDIGASSASYSSQGRYGGGFTNSSASLSQGRWSNQALAGPQPVPVGAGGSALSTYRAGSAAGGGGGGGVTTNAFAPLRPANGAQSSGSFKPLRPATSASGAGIAPAPRAAASDRLTSQPYKPLRPIPSPQTPPVPNTPTTPSTSASSSSSSASHPTLFRPAPPDGPPSIVETRLSRINDAVLLNPVLSAPAPSTSRDLLASFQQSERGALEGFLRLGAGGDGEREQEDAGERGQRARGGAEELDLTLSSEGDAMVPSSPRGAKLAPGKGKGKRAAPAGKRTGGAKKAKK</sequence>
<evidence type="ECO:0000256" key="10">
    <source>
        <dbReference type="ARBA" id="ARBA00048988"/>
    </source>
</evidence>
<evidence type="ECO:0000259" key="13">
    <source>
        <dbReference type="PROSITE" id="PS51198"/>
    </source>
</evidence>
<dbReference type="GO" id="GO:0016787">
    <property type="term" value="F:hydrolase activity"/>
    <property type="evidence" value="ECO:0007669"/>
    <property type="project" value="UniProtKB-UniRule"/>
</dbReference>
<dbReference type="InterPro" id="IPR027417">
    <property type="entry name" value="P-loop_NTPase"/>
</dbReference>
<keyword evidence="16" id="KW-1185">Reference proteome</keyword>
<keyword evidence="2 11" id="KW-0547">Nucleotide-binding</keyword>
<dbReference type="InterPro" id="IPR014016">
    <property type="entry name" value="UvrD-like_ATP-bd"/>
</dbReference>
<keyword evidence="6" id="KW-0238">DNA-binding</keyword>
<evidence type="ECO:0000256" key="6">
    <source>
        <dbReference type="ARBA" id="ARBA00023125"/>
    </source>
</evidence>
<dbReference type="Pfam" id="PF00580">
    <property type="entry name" value="UvrD-helicase"/>
    <property type="match status" value="1"/>
</dbReference>
<dbReference type="PROSITE" id="PS51198">
    <property type="entry name" value="UVRD_HELICASE_ATP_BIND"/>
    <property type="match status" value="1"/>
</dbReference>
<feature type="region of interest" description="Disordered" evidence="12">
    <location>
        <begin position="907"/>
        <end position="1004"/>
    </location>
</feature>
<dbReference type="GO" id="GO:0003677">
    <property type="term" value="F:DNA binding"/>
    <property type="evidence" value="ECO:0007669"/>
    <property type="project" value="UniProtKB-KW"/>
</dbReference>
<dbReference type="GO" id="GO:0000725">
    <property type="term" value="P:recombinational repair"/>
    <property type="evidence" value="ECO:0007669"/>
    <property type="project" value="TreeGrafter"/>
</dbReference>
<dbReference type="EC" id="5.6.2.4" evidence="9"/>
<feature type="domain" description="UvrD-like helicase C-terminal" evidence="14">
    <location>
        <begin position="341"/>
        <end position="693"/>
    </location>
</feature>
<dbReference type="GO" id="GO:0005524">
    <property type="term" value="F:ATP binding"/>
    <property type="evidence" value="ECO:0007669"/>
    <property type="project" value="UniProtKB-UniRule"/>
</dbReference>
<dbReference type="SUPFAM" id="SSF52540">
    <property type="entry name" value="P-loop containing nucleoside triphosphate hydrolases"/>
    <property type="match status" value="1"/>
</dbReference>
<feature type="region of interest" description="Disordered" evidence="12">
    <location>
        <begin position="1051"/>
        <end position="1124"/>
    </location>
</feature>
<feature type="compositionally biased region" description="Basic and acidic residues" evidence="12">
    <location>
        <begin position="1056"/>
        <end position="1075"/>
    </location>
</feature>
<comment type="catalytic activity">
    <reaction evidence="10">
        <text>ATP + H2O = ADP + phosphate + H(+)</text>
        <dbReference type="Rhea" id="RHEA:13065"/>
        <dbReference type="ChEBI" id="CHEBI:15377"/>
        <dbReference type="ChEBI" id="CHEBI:15378"/>
        <dbReference type="ChEBI" id="CHEBI:30616"/>
        <dbReference type="ChEBI" id="CHEBI:43474"/>
        <dbReference type="ChEBI" id="CHEBI:456216"/>
        <dbReference type="EC" id="5.6.2.4"/>
    </reaction>
</comment>
<dbReference type="GO" id="GO:0043138">
    <property type="term" value="F:3'-5' DNA helicase activity"/>
    <property type="evidence" value="ECO:0007669"/>
    <property type="project" value="UniProtKB-EC"/>
</dbReference>
<evidence type="ECO:0000256" key="5">
    <source>
        <dbReference type="ARBA" id="ARBA00022840"/>
    </source>
</evidence>
<evidence type="ECO:0000256" key="11">
    <source>
        <dbReference type="PROSITE-ProRule" id="PRU00560"/>
    </source>
</evidence>
<keyword evidence="3 11" id="KW-0378">Hydrolase</keyword>
<dbReference type="PANTHER" id="PTHR11070">
    <property type="entry name" value="UVRD / RECB / PCRA DNA HELICASE FAMILY MEMBER"/>
    <property type="match status" value="1"/>
</dbReference>
<evidence type="ECO:0000256" key="9">
    <source>
        <dbReference type="ARBA" id="ARBA00034808"/>
    </source>
</evidence>
<comment type="similarity">
    <text evidence="1">Belongs to the helicase family. UvrD subfamily.</text>
</comment>
<dbReference type="PROSITE" id="PS51217">
    <property type="entry name" value="UVRD_HELICASE_CTER"/>
    <property type="match status" value="1"/>
</dbReference>
<accession>A0A0D6EMF2</accession>
<dbReference type="EMBL" id="CENE01000011">
    <property type="protein sequence ID" value="CEQ41121.1"/>
    <property type="molecule type" value="Genomic_DNA"/>
</dbReference>
<feature type="compositionally biased region" description="Low complexity" evidence="12">
    <location>
        <begin position="974"/>
        <end position="991"/>
    </location>
</feature>
<dbReference type="InterPro" id="IPR014017">
    <property type="entry name" value="DNA_helicase_UvrD-like_C"/>
</dbReference>
<gene>
    <name evidence="15" type="primary">SPOSA6832_02791</name>
</gene>
<evidence type="ECO:0000313" key="15">
    <source>
        <dbReference type="EMBL" id="CEQ41121.1"/>
    </source>
</evidence>
<evidence type="ECO:0000256" key="2">
    <source>
        <dbReference type="ARBA" id="ARBA00022741"/>
    </source>
</evidence>
<dbReference type="Gene3D" id="3.40.50.300">
    <property type="entry name" value="P-loop containing nucleotide triphosphate hydrolases"/>
    <property type="match status" value="3"/>
</dbReference>
<dbReference type="GO" id="GO:0005634">
    <property type="term" value="C:nucleus"/>
    <property type="evidence" value="ECO:0007669"/>
    <property type="project" value="TreeGrafter"/>
</dbReference>
<evidence type="ECO:0000256" key="7">
    <source>
        <dbReference type="ARBA" id="ARBA00023235"/>
    </source>
</evidence>
<proteinExistence type="inferred from homology"/>
<dbReference type="AlphaFoldDB" id="A0A0D6EMF2"/>